<evidence type="ECO:0000313" key="2">
    <source>
        <dbReference type="EMBL" id="SDX21259.1"/>
    </source>
</evidence>
<organism evidence="2 3">
    <name type="scientific">Haloarcula vallismortis</name>
    <name type="common">Halobacterium vallismortis</name>
    <dbReference type="NCBI Taxonomy" id="28442"/>
    <lineage>
        <taxon>Archaea</taxon>
        <taxon>Methanobacteriati</taxon>
        <taxon>Methanobacteriota</taxon>
        <taxon>Stenosarchaea group</taxon>
        <taxon>Halobacteria</taxon>
        <taxon>Halobacteriales</taxon>
        <taxon>Haloarculaceae</taxon>
        <taxon>Haloarcula</taxon>
    </lineage>
</organism>
<gene>
    <name evidence="1" type="ORF">SAMN05443574_1051</name>
    <name evidence="2" type="ORF">SAMN05443574_1191</name>
</gene>
<dbReference type="Proteomes" id="UP000182573">
    <property type="component" value="Unassembled WGS sequence"/>
</dbReference>
<feature type="non-terminal residue" evidence="2">
    <location>
        <position position="1"/>
    </location>
</feature>
<sequence length="28" mass="3494">QETFEKITKRVSFAKRWCEQFLDFQKLS</sequence>
<name>A0A1H2ZX78_HALVA</name>
<dbReference type="EMBL" id="FNOF01000019">
    <property type="protein sequence ID" value="SDX21259.1"/>
    <property type="molecule type" value="Genomic_DNA"/>
</dbReference>
<dbReference type="EMBL" id="FNOF01000005">
    <property type="protein sequence ID" value="SDW60284.1"/>
    <property type="molecule type" value="Genomic_DNA"/>
</dbReference>
<accession>A0A1H2ZX78</accession>
<protein>
    <submittedName>
        <fullName evidence="2">Uncharacterized protein</fullName>
    </submittedName>
</protein>
<evidence type="ECO:0000313" key="3">
    <source>
        <dbReference type="Proteomes" id="UP000182573"/>
    </source>
</evidence>
<evidence type="ECO:0000313" key="1">
    <source>
        <dbReference type="EMBL" id="SDW60284.1"/>
    </source>
</evidence>
<reference evidence="2 3" key="1">
    <citation type="submission" date="2016-10" db="EMBL/GenBank/DDBJ databases">
        <authorList>
            <person name="de Groot N.N."/>
        </authorList>
    </citation>
    <scope>NUCLEOTIDE SEQUENCE [LARGE SCALE GENOMIC DNA]</scope>
    <source>
        <strain evidence="2 3">DSM 3756</strain>
    </source>
</reference>
<proteinExistence type="predicted"/>
<dbReference type="AlphaFoldDB" id="A0A1H2ZX78"/>